<keyword evidence="2" id="KW-0812">Transmembrane</keyword>
<protein>
    <submittedName>
        <fullName evidence="4">Transglutaminase superfamily protein</fullName>
    </submittedName>
</protein>
<organism evidence="4 5">
    <name type="scientific">Permianibacter aggregans</name>
    <dbReference type="NCBI Taxonomy" id="1510150"/>
    <lineage>
        <taxon>Bacteria</taxon>
        <taxon>Pseudomonadati</taxon>
        <taxon>Pseudomonadota</taxon>
        <taxon>Gammaproteobacteria</taxon>
        <taxon>Pseudomonadales</taxon>
        <taxon>Pseudomonadaceae</taxon>
        <taxon>Permianibacter</taxon>
    </lineage>
</organism>
<keyword evidence="5" id="KW-1185">Reference proteome</keyword>
<evidence type="ECO:0000313" key="5">
    <source>
        <dbReference type="Proteomes" id="UP000295375"/>
    </source>
</evidence>
<dbReference type="AlphaFoldDB" id="A0A4V3D6S3"/>
<keyword evidence="2" id="KW-1133">Transmembrane helix</keyword>
<dbReference type="OrthoDB" id="6716573at2"/>
<name>A0A4V3D6S3_9GAMM</name>
<dbReference type="Gene3D" id="3.10.620.30">
    <property type="match status" value="1"/>
</dbReference>
<evidence type="ECO:0000313" key="4">
    <source>
        <dbReference type="EMBL" id="TDQ45047.1"/>
    </source>
</evidence>
<dbReference type="InterPro" id="IPR002931">
    <property type="entry name" value="Transglutaminase-like"/>
</dbReference>
<sequence length="995" mass="108123">MQNNSWFHGVRRGGLFTRFTAWCSLSLYLFVFYTPAAYAIADKWQANQHGGGQTVFALLDTRLREAYVLSEHLRQAPTENHRKQLLRALTLVQDLSSPLQALELTETEQQQWQQASTSLQRYAARLHHAAVDEWSGIAAMLRNTLAPWQSQKAHHAFDNNMPFGPEDRVVRAPASDANALLQAIQPVEPAKPAPAKAVSGKASAGNGQSQNSAPLNVVTAKAGSDTNVTQMASSASTQAPQNTDLLATIDAPLTPAILAKAAELNHDPAKIFNFVYNEVRFVPSYGSIQGADYTLQSLRGNSFDTSSLLIALLRASNIPARYRYGTIWLKPEVVQNWVGGVQTIEAAQNLLSQGGIPNTRMLGTDGEFIKLEHVWVEAYGVFNTLPVNDGSAQWLALDASLKQYQYASGLNLQESVPLDGERIANEIKARATVNDSEGWVQNLDGAYLQTELSQYREQIETFLNQQHPEATVAEVIGGQRLIKRESNQLDRYPSYQRIDTSVAFSALPDSLRHQFKYELLSTSGNVLFSFVQSTPELAGKSLSLSFRPASAADEQTLINVLPPNPQTVEDLPKRLPANLIQLKAEFSVQGQMQLSHGNHGLGKELITRKGYWNPRSGWQLTDNPVIAGEYQAIGLDLQGLAASQLNTLKTELEQTKAKLEAQDLNGLSKHQLTGAILQTGVQGYLALTRVQSELSAQVSNMVYYRQPSYGTFSTSMSVDYWFGNPRYVNFDGVLMDIDRVASNTESKINCYDAWKDFNQANGAMLSAFEHLVPEQLFSTPQQKAEGVSAVKAIAIANAQGQRIYTIDQNNLETALSQITLDIDTENDIRAAVESGKQVTTHQNPITYHGWTGAGYIITDTESGAGAYKISGGADGGVLAYTGLAAGLSSIVLGVAALFTVMTPLEGMLVFAALSLLFVAGVLFLSAAIALDKGDRDLANNLCETAKNLVWAALGLIVSAMSVKFGALKQVIFGVGASSIAAVADAFLDSCLPPKT</sequence>
<feature type="domain" description="Transglutaminase-like" evidence="3">
    <location>
        <begin position="268"/>
        <end position="399"/>
    </location>
</feature>
<evidence type="ECO:0000259" key="3">
    <source>
        <dbReference type="Pfam" id="PF01841"/>
    </source>
</evidence>
<feature type="transmembrane region" description="Helical" evidence="2">
    <location>
        <begin position="21"/>
        <end position="41"/>
    </location>
</feature>
<evidence type="ECO:0000256" key="1">
    <source>
        <dbReference type="SAM" id="MobiDB-lite"/>
    </source>
</evidence>
<dbReference type="InterPro" id="IPR038765">
    <property type="entry name" value="Papain-like_cys_pep_sf"/>
</dbReference>
<dbReference type="RefSeq" id="WP_133592811.1">
    <property type="nucleotide sequence ID" value="NZ_SNYM01000021.1"/>
</dbReference>
<keyword evidence="2" id="KW-0472">Membrane</keyword>
<feature type="transmembrane region" description="Helical" evidence="2">
    <location>
        <begin position="907"/>
        <end position="928"/>
    </location>
</feature>
<feature type="transmembrane region" description="Helical" evidence="2">
    <location>
        <begin position="948"/>
        <end position="967"/>
    </location>
</feature>
<feature type="transmembrane region" description="Helical" evidence="2">
    <location>
        <begin position="877"/>
        <end position="900"/>
    </location>
</feature>
<reference evidence="4 5" key="1">
    <citation type="submission" date="2019-03" db="EMBL/GenBank/DDBJ databases">
        <title>Genomic Encyclopedia of Type Strains, Phase IV (KMG-IV): sequencing the most valuable type-strain genomes for metagenomic binning, comparative biology and taxonomic classification.</title>
        <authorList>
            <person name="Goeker M."/>
        </authorList>
    </citation>
    <scope>NUCLEOTIDE SEQUENCE [LARGE SCALE GENOMIC DNA]</scope>
    <source>
        <strain evidence="4 5">DSM 103792</strain>
    </source>
</reference>
<dbReference type="SUPFAM" id="SSF54001">
    <property type="entry name" value="Cysteine proteinases"/>
    <property type="match status" value="1"/>
</dbReference>
<dbReference type="EMBL" id="SNYM01000021">
    <property type="protein sequence ID" value="TDQ45047.1"/>
    <property type="molecule type" value="Genomic_DNA"/>
</dbReference>
<feature type="compositionally biased region" description="Low complexity" evidence="1">
    <location>
        <begin position="191"/>
        <end position="205"/>
    </location>
</feature>
<evidence type="ECO:0000256" key="2">
    <source>
        <dbReference type="SAM" id="Phobius"/>
    </source>
</evidence>
<comment type="caution">
    <text evidence="4">The sequence shown here is derived from an EMBL/GenBank/DDBJ whole genome shotgun (WGS) entry which is preliminary data.</text>
</comment>
<accession>A0A4V3D6S3</accession>
<dbReference type="Pfam" id="PF01841">
    <property type="entry name" value="Transglut_core"/>
    <property type="match status" value="1"/>
</dbReference>
<gene>
    <name evidence="4" type="ORF">EV696_1215</name>
</gene>
<dbReference type="Proteomes" id="UP000295375">
    <property type="component" value="Unassembled WGS sequence"/>
</dbReference>
<feature type="region of interest" description="Disordered" evidence="1">
    <location>
        <begin position="191"/>
        <end position="213"/>
    </location>
</feature>
<proteinExistence type="predicted"/>